<gene>
    <name evidence="9" type="ORF">BO71DRAFT_481486</name>
</gene>
<dbReference type="STRING" id="1448320.A0A319DHS4"/>
<evidence type="ECO:0000313" key="9">
    <source>
        <dbReference type="EMBL" id="PYH97021.1"/>
    </source>
</evidence>
<keyword evidence="3" id="KW-0809">Transit peptide</keyword>
<dbReference type="GO" id="GO:0006412">
    <property type="term" value="P:translation"/>
    <property type="evidence" value="ECO:0007669"/>
    <property type="project" value="InterPro"/>
</dbReference>
<dbReference type="InterPro" id="IPR052571">
    <property type="entry name" value="Mt_RNA_Methyltransferase"/>
</dbReference>
<name>A0A319DHS4_9EURO</name>
<keyword evidence="2" id="KW-0479">Metal-binding</keyword>
<dbReference type="VEuPathDB" id="FungiDB:BO71DRAFT_481486"/>
<dbReference type="InterPro" id="IPR028241">
    <property type="entry name" value="RAVE2/Rogdi"/>
</dbReference>
<dbReference type="Pfam" id="PF09243">
    <property type="entry name" value="Rsm22"/>
    <property type="match status" value="1"/>
</dbReference>
<dbReference type="GO" id="GO:0051536">
    <property type="term" value="F:iron-sulfur cluster binding"/>
    <property type="evidence" value="ECO:0007669"/>
    <property type="project" value="UniProtKB-KW"/>
</dbReference>
<keyword evidence="6" id="KW-0496">Mitochondrion</keyword>
<protein>
    <recommendedName>
        <fullName evidence="11">37S ribosomal protein Rsm22</fullName>
    </recommendedName>
</protein>
<dbReference type="GO" id="GO:0008168">
    <property type="term" value="F:methyltransferase activity"/>
    <property type="evidence" value="ECO:0007669"/>
    <property type="project" value="InterPro"/>
</dbReference>
<dbReference type="EMBL" id="KZ825829">
    <property type="protein sequence ID" value="PYH97021.1"/>
    <property type="molecule type" value="Genomic_DNA"/>
</dbReference>
<keyword evidence="5" id="KW-0411">Iron-sulfur</keyword>
<reference evidence="9 10" key="1">
    <citation type="submission" date="2018-02" db="EMBL/GenBank/DDBJ databases">
        <title>The genomes of Aspergillus section Nigri reveals drivers in fungal speciation.</title>
        <authorList>
            <consortium name="DOE Joint Genome Institute"/>
            <person name="Vesth T.C."/>
            <person name="Nybo J."/>
            <person name="Theobald S."/>
            <person name="Brandl J."/>
            <person name="Frisvad J.C."/>
            <person name="Nielsen K.F."/>
            <person name="Lyhne E.K."/>
            <person name="Kogle M.E."/>
            <person name="Kuo A."/>
            <person name="Riley R."/>
            <person name="Clum A."/>
            <person name="Nolan M."/>
            <person name="Lipzen A."/>
            <person name="Salamov A."/>
            <person name="Henrissat B."/>
            <person name="Wiebenga A."/>
            <person name="De vries R.P."/>
            <person name="Grigoriev I.V."/>
            <person name="Mortensen U.H."/>
            <person name="Andersen M.R."/>
            <person name="Baker S.E."/>
        </authorList>
    </citation>
    <scope>NUCLEOTIDE SEQUENCE [LARGE SCALE GENOMIC DNA]</scope>
    <source>
        <strain evidence="9 10">CBS 707.79</strain>
    </source>
</reference>
<feature type="compositionally biased region" description="Basic and acidic residues" evidence="8">
    <location>
        <begin position="1109"/>
        <end position="1128"/>
    </location>
</feature>
<dbReference type="Proteomes" id="UP000247810">
    <property type="component" value="Unassembled WGS sequence"/>
</dbReference>
<evidence type="ECO:0000256" key="2">
    <source>
        <dbReference type="ARBA" id="ARBA00022723"/>
    </source>
</evidence>
<dbReference type="AlphaFoldDB" id="A0A319DHS4"/>
<dbReference type="GO" id="GO:0003735">
    <property type="term" value="F:structural constituent of ribosome"/>
    <property type="evidence" value="ECO:0007669"/>
    <property type="project" value="TreeGrafter"/>
</dbReference>
<sequence>MATWAYPPLPPKRLEQEVESALAKELEWLLRSLQDSLASLREGLHECAALLAPKEPGSTLVLSSLRSENVKGYVTRVGTKIVKGDIQLRLSSLASRGAATTRLCLSNAPAAPELVLSQLASVKNLVNQSLDIVDVSAWTGDPLNATFIFSQLHLLRETITDARQMLKGETEKVRGKWWETSAPDDMFDPPLPSYLSFHLSIADSALVLHLRTLESSTPTHTPTAFATDISLTGFNLRDRIFGARHRPHDEAGDVFIWKGDEVKVREKVRVESQDPSLMAVMAKLTALEHEVLKWISALKVLMENEDTDSDSHGATLSSRYKLRILASRAVDRLRMLSQSPAARVTRANPRGLLRTAASRSPQTGSQPLRRGIASFIAGRPRASIARKAPSFPSNLDSLLKEATCIRSQPWLSGRRHSSSKAPAESDPKAERKDEVYALIDKINHNDIELSELMEDLDLLDDYERAVNLEGLDFDTALSQTIGHRDQETLETRVQLAKQQFGDHLPEGYLNERETQLYTRLYGEPLIFQEEAELEVAEDEGRQDILYQEDGEGGWEEIELDNAASQDEPPVVYDMEAELSVDETVAMERAREVAEQLGGELMLEQYEDEAASESSPRFHPLTTKGKFSTDPSTVFMPKDTMTGPVSVILSDFSNKHIMELAHKKFGGRYLPHSTTTAPPRVQVPQHPIPLEASWRNMSEMEANVYLAVLYPGMYASALSVLAEVRKRLGTSWIRGLMSKEDGPHILDASAGGAGVLAWRDILRAEWEAMAQDNDPEADPSPVGRSTVVIGSEALRQRASVMLENTTFLPRLPDYVHVREKPTLEDDRAPQRRKQYDVIFAPHSLLGIEEEYLRKEHVQNLWNLLNPNGGILILLEKGHQKGFEAIAGAREMLLERHIVSPGSASYENLTDSPGEASVIEKEPGMIVAPCTNHSKCPMYDEPGVKGRRDYCHFQQRYIRPAYLQRIVGATDRNHEDVRFSYVAVQRGFDRRAEDGIVQDSKATDAAFAGYEDRYGPADEGFKPSTESVESGSETQPEGEVDPLSLPRIVYPPMKRRGHVIFDICTPSAKIERWTVPRSFSRQAFKDARKAQWGDLWALGAKTRIPRTLKLGAKDGESKKERLARRAAEKAEMEDEEDDPSEEAKPASTLPQFPPKKKGERIPGWKKNAHKKKFRQAAKLQGKNADKE</sequence>
<evidence type="ECO:0000313" key="10">
    <source>
        <dbReference type="Proteomes" id="UP000247810"/>
    </source>
</evidence>
<dbReference type="Pfam" id="PF10259">
    <property type="entry name" value="Rogdi_lz"/>
    <property type="match status" value="1"/>
</dbReference>
<feature type="region of interest" description="Disordered" evidence="8">
    <location>
        <begin position="1108"/>
        <end position="1185"/>
    </location>
</feature>
<feature type="compositionally biased region" description="Acidic residues" evidence="8">
    <location>
        <begin position="1129"/>
        <end position="1138"/>
    </location>
</feature>
<dbReference type="PANTHER" id="PTHR13184:SF5">
    <property type="entry name" value="METHYLTRANSFERASE-LIKE PROTEIN 17, MITOCHONDRIAL"/>
    <property type="match status" value="1"/>
</dbReference>
<feature type="compositionally biased region" description="Polar residues" evidence="8">
    <location>
        <begin position="1022"/>
        <end position="1033"/>
    </location>
</feature>
<proteinExistence type="predicted"/>
<dbReference type="PANTHER" id="PTHR13184">
    <property type="entry name" value="37S RIBOSOMAL PROTEIN S22"/>
    <property type="match status" value="1"/>
</dbReference>
<dbReference type="OrthoDB" id="421327at2759"/>
<evidence type="ECO:0000256" key="3">
    <source>
        <dbReference type="ARBA" id="ARBA00022946"/>
    </source>
</evidence>
<organism evidence="9 10">
    <name type="scientific">Aspergillus ellipticus CBS 707.79</name>
    <dbReference type="NCBI Taxonomy" id="1448320"/>
    <lineage>
        <taxon>Eukaryota</taxon>
        <taxon>Fungi</taxon>
        <taxon>Dikarya</taxon>
        <taxon>Ascomycota</taxon>
        <taxon>Pezizomycotina</taxon>
        <taxon>Eurotiomycetes</taxon>
        <taxon>Eurotiomycetidae</taxon>
        <taxon>Eurotiales</taxon>
        <taxon>Aspergillaceae</taxon>
        <taxon>Aspergillus</taxon>
        <taxon>Aspergillus subgen. Circumdati</taxon>
    </lineage>
</organism>
<evidence type="ECO:0000256" key="5">
    <source>
        <dbReference type="ARBA" id="ARBA00023014"/>
    </source>
</evidence>
<comment type="subcellular location">
    <subcellularLocation>
        <location evidence="1">Mitochondrion</location>
    </subcellularLocation>
</comment>
<evidence type="ECO:0000256" key="4">
    <source>
        <dbReference type="ARBA" id="ARBA00023004"/>
    </source>
</evidence>
<evidence type="ECO:0000256" key="7">
    <source>
        <dbReference type="ARBA" id="ARBA00045681"/>
    </source>
</evidence>
<feature type="compositionally biased region" description="Basic residues" evidence="8">
    <location>
        <begin position="1164"/>
        <end position="1173"/>
    </location>
</feature>
<accession>A0A319DHS4</accession>
<evidence type="ECO:0000256" key="1">
    <source>
        <dbReference type="ARBA" id="ARBA00004173"/>
    </source>
</evidence>
<evidence type="ECO:0008006" key="11">
    <source>
        <dbReference type="Google" id="ProtNLM"/>
    </source>
</evidence>
<keyword evidence="4" id="KW-0408">Iron</keyword>
<feature type="region of interest" description="Disordered" evidence="8">
    <location>
        <begin position="410"/>
        <end position="430"/>
    </location>
</feature>
<dbReference type="GO" id="GO:0005763">
    <property type="term" value="C:mitochondrial small ribosomal subunit"/>
    <property type="evidence" value="ECO:0007669"/>
    <property type="project" value="TreeGrafter"/>
</dbReference>
<dbReference type="InterPro" id="IPR015324">
    <property type="entry name" value="Ribosomal_Rsm22-like"/>
</dbReference>
<comment type="function">
    <text evidence="7">Mitochondrial ribosome (mitoribosome) assembly factor. Binds at the interface of the head and body domains of the mitochondrial small ribosomal subunit (mt-SSU), occluding the mRNA channel and preventing compaction of the head domain towards the body. Probable inactive methyltransferase: retains the characteristic folding and ability to bind S-adenosyl-L-methionine, but it probably lost its methyltransferase activity.</text>
</comment>
<dbReference type="GO" id="GO:0046872">
    <property type="term" value="F:metal ion binding"/>
    <property type="evidence" value="ECO:0007669"/>
    <property type="project" value="UniProtKB-KW"/>
</dbReference>
<evidence type="ECO:0000256" key="8">
    <source>
        <dbReference type="SAM" id="MobiDB-lite"/>
    </source>
</evidence>
<feature type="region of interest" description="Disordered" evidence="8">
    <location>
        <begin position="1012"/>
        <end position="1043"/>
    </location>
</feature>
<evidence type="ECO:0000256" key="6">
    <source>
        <dbReference type="ARBA" id="ARBA00023128"/>
    </source>
</evidence>
<keyword evidence="10" id="KW-1185">Reference proteome</keyword>